<feature type="transmembrane region" description="Helical" evidence="6">
    <location>
        <begin position="400"/>
        <end position="419"/>
    </location>
</feature>
<dbReference type="PIRSF" id="PIRSF006060">
    <property type="entry name" value="AA_transporter"/>
    <property type="match status" value="1"/>
</dbReference>
<dbReference type="GO" id="GO:0005886">
    <property type="term" value="C:plasma membrane"/>
    <property type="evidence" value="ECO:0007669"/>
    <property type="project" value="UniProtKB-SubCell"/>
</dbReference>
<evidence type="ECO:0000256" key="3">
    <source>
        <dbReference type="ARBA" id="ARBA00022692"/>
    </source>
</evidence>
<keyword evidence="3 6" id="KW-0812">Transmembrane</keyword>
<evidence type="ECO:0000256" key="2">
    <source>
        <dbReference type="ARBA" id="ARBA00022475"/>
    </source>
</evidence>
<feature type="transmembrane region" description="Helical" evidence="6">
    <location>
        <begin position="43"/>
        <end position="63"/>
    </location>
</feature>
<feature type="transmembrane region" description="Helical" evidence="6">
    <location>
        <begin position="282"/>
        <end position="308"/>
    </location>
</feature>
<feature type="transmembrane region" description="Helical" evidence="6">
    <location>
        <begin position="338"/>
        <end position="361"/>
    </location>
</feature>
<feature type="transmembrane region" description="Helical" evidence="6">
    <location>
        <begin position="367"/>
        <end position="388"/>
    </location>
</feature>
<dbReference type="OrthoDB" id="4568421at2"/>
<name>A0A4P7QDE8_9CORY</name>
<feature type="transmembrane region" description="Helical" evidence="6">
    <location>
        <begin position="12"/>
        <end position="31"/>
    </location>
</feature>
<keyword evidence="5 6" id="KW-0472">Membrane</keyword>
<evidence type="ECO:0000313" key="8">
    <source>
        <dbReference type="Proteomes" id="UP000296352"/>
    </source>
</evidence>
<dbReference type="KEGG" id="cee:CENDO_00365"/>
<comment type="subcellular location">
    <subcellularLocation>
        <location evidence="1">Cell membrane</location>
        <topology evidence="1">Multi-pass membrane protein</topology>
    </subcellularLocation>
</comment>
<protein>
    <submittedName>
        <fullName evidence="7">GABA permease</fullName>
    </submittedName>
</protein>
<dbReference type="Proteomes" id="UP000296352">
    <property type="component" value="Chromosome"/>
</dbReference>
<accession>A0A4P7QDE8</accession>
<feature type="transmembrane region" description="Helical" evidence="6">
    <location>
        <begin position="205"/>
        <end position="226"/>
    </location>
</feature>
<evidence type="ECO:0000256" key="6">
    <source>
        <dbReference type="SAM" id="Phobius"/>
    </source>
</evidence>
<evidence type="ECO:0000256" key="5">
    <source>
        <dbReference type="ARBA" id="ARBA00023136"/>
    </source>
</evidence>
<dbReference type="EMBL" id="CP039247">
    <property type="protein sequence ID" value="QCB27383.1"/>
    <property type="molecule type" value="Genomic_DNA"/>
</dbReference>
<dbReference type="GO" id="GO:0022857">
    <property type="term" value="F:transmembrane transporter activity"/>
    <property type="evidence" value="ECO:0007669"/>
    <property type="project" value="InterPro"/>
</dbReference>
<dbReference type="InterPro" id="IPR002293">
    <property type="entry name" value="AA/rel_permease1"/>
</dbReference>
<keyword evidence="4 6" id="KW-1133">Transmembrane helix</keyword>
<proteinExistence type="predicted"/>
<feature type="transmembrane region" description="Helical" evidence="6">
    <location>
        <begin position="90"/>
        <end position="114"/>
    </location>
</feature>
<dbReference type="RefSeq" id="WP_136140271.1">
    <property type="nucleotide sequence ID" value="NZ_CP039247.1"/>
</dbReference>
<feature type="transmembrane region" description="Helical" evidence="6">
    <location>
        <begin position="425"/>
        <end position="447"/>
    </location>
</feature>
<dbReference type="Pfam" id="PF13520">
    <property type="entry name" value="AA_permease_2"/>
    <property type="match status" value="1"/>
</dbReference>
<keyword evidence="8" id="KW-1185">Reference proteome</keyword>
<feature type="transmembrane region" description="Helical" evidence="6">
    <location>
        <begin position="134"/>
        <end position="153"/>
    </location>
</feature>
<feature type="transmembrane region" description="Helical" evidence="6">
    <location>
        <begin position="165"/>
        <end position="185"/>
    </location>
</feature>
<evidence type="ECO:0000313" key="7">
    <source>
        <dbReference type="EMBL" id="QCB27383.1"/>
    </source>
</evidence>
<dbReference type="PANTHER" id="PTHR42770">
    <property type="entry name" value="AMINO ACID TRANSPORTER-RELATED"/>
    <property type="match status" value="1"/>
</dbReference>
<dbReference type="Gene3D" id="1.20.1740.10">
    <property type="entry name" value="Amino acid/polyamine transporter I"/>
    <property type="match status" value="1"/>
</dbReference>
<gene>
    <name evidence="7" type="primary">gabP1</name>
    <name evidence="7" type="ORF">CENDO_00365</name>
</gene>
<feature type="transmembrane region" description="Helical" evidence="6">
    <location>
        <begin position="238"/>
        <end position="262"/>
    </location>
</feature>
<sequence>MSQQELNKSLGYFPLIALGVSGVVGSGWIYTNGSFFADYGAGGMIFGLALGSILAAFVALAYAQLTSLFPRAGGEVVFGYTLMGRRWGFWAGWLIIGAYVSSLAFYFTAFGNLMDRVLPFMHLIPLYEIAGEPVTLPVLISGVILTLLFLGLNYFGVSLGGQLQVLLFAALLFIGFCLVVVGFTQGSVDNFWPAFTDDQNPVTNIIRFIVPGMTYMAGFGLVATLAEDANLPPKKIGNLVVLTVLLAGSFYCIVLMSSAWILPWEEVAGMDQGTISAFTEAGFPLLGWGAFAIAILGLLTSFLGLYMATSRVIVAMARVELLPRSLAKLDPKRGTPKNALLCVSAITVALGWLGPGAIGWFLDTGGIYLGLVWVIVVLAQARLFKVFPHLAKKTRAGSRLLPTIGAVGAVLVILFALFPGSPKSLIWPAEYVILVLWFALGIFFYAVSSKRATITEDQALYDLLGEYKDTLEEVKVNPAATDTNFSTGDIKPDVS</sequence>
<dbReference type="InterPro" id="IPR050367">
    <property type="entry name" value="APC_superfamily"/>
</dbReference>
<reference evidence="7 8" key="1">
    <citation type="submission" date="2019-04" db="EMBL/GenBank/DDBJ databases">
        <title>Corynebacterium endometrii sp. nov., isolated from the uterus of a cow with endometritis.</title>
        <authorList>
            <person name="Ballas P."/>
            <person name="Ruckert C."/>
            <person name="Wagener K."/>
            <person name="Drillich M."/>
            <person name="Kaempfer P."/>
            <person name="Busse H.-J."/>
            <person name="Ehling-Schulz M."/>
        </authorList>
    </citation>
    <scope>NUCLEOTIDE SEQUENCE [LARGE SCALE GENOMIC DNA]</scope>
    <source>
        <strain evidence="7 8">LMM-1653</strain>
    </source>
</reference>
<dbReference type="AlphaFoldDB" id="A0A4P7QDE8"/>
<dbReference type="PANTHER" id="PTHR42770:SF7">
    <property type="entry name" value="MEMBRANE PROTEIN"/>
    <property type="match status" value="1"/>
</dbReference>
<keyword evidence="2" id="KW-1003">Cell membrane</keyword>
<evidence type="ECO:0000256" key="1">
    <source>
        <dbReference type="ARBA" id="ARBA00004651"/>
    </source>
</evidence>
<organism evidence="7 8">
    <name type="scientific">Corynebacterium endometrii</name>
    <dbReference type="NCBI Taxonomy" id="2488819"/>
    <lineage>
        <taxon>Bacteria</taxon>
        <taxon>Bacillati</taxon>
        <taxon>Actinomycetota</taxon>
        <taxon>Actinomycetes</taxon>
        <taxon>Mycobacteriales</taxon>
        <taxon>Corynebacteriaceae</taxon>
        <taxon>Corynebacterium</taxon>
    </lineage>
</organism>
<evidence type="ECO:0000256" key="4">
    <source>
        <dbReference type="ARBA" id="ARBA00022989"/>
    </source>
</evidence>